<dbReference type="PROSITE" id="PS50110">
    <property type="entry name" value="RESPONSE_REGULATORY"/>
    <property type="match status" value="1"/>
</dbReference>
<dbReference type="InterPro" id="IPR011006">
    <property type="entry name" value="CheY-like_superfamily"/>
</dbReference>
<comment type="subcellular location">
    <subcellularLocation>
        <location evidence="5">Cytoplasm</location>
    </subcellularLocation>
</comment>
<evidence type="ECO:0000259" key="9">
    <source>
        <dbReference type="PROSITE" id="PS50122"/>
    </source>
</evidence>
<comment type="domain">
    <text evidence="5">Contains a C-terminal catalytic domain, and an N-terminal region which modulates catalytic activity.</text>
</comment>
<evidence type="ECO:0000256" key="2">
    <source>
        <dbReference type="ARBA" id="ARBA00022500"/>
    </source>
</evidence>
<feature type="active site" evidence="5 6">
    <location>
        <position position="189"/>
    </location>
</feature>
<evidence type="ECO:0000259" key="8">
    <source>
        <dbReference type="PROSITE" id="PS50110"/>
    </source>
</evidence>
<dbReference type="InterPro" id="IPR001789">
    <property type="entry name" value="Sig_transdc_resp-reg_receiver"/>
</dbReference>
<comment type="catalytic activity">
    <reaction evidence="4 5">
        <text>[protein]-L-glutamate 5-O-methyl ester + H2O = L-glutamyl-[protein] + methanol + H(+)</text>
        <dbReference type="Rhea" id="RHEA:23236"/>
        <dbReference type="Rhea" id="RHEA-COMP:10208"/>
        <dbReference type="Rhea" id="RHEA-COMP:10311"/>
        <dbReference type="ChEBI" id="CHEBI:15377"/>
        <dbReference type="ChEBI" id="CHEBI:15378"/>
        <dbReference type="ChEBI" id="CHEBI:17790"/>
        <dbReference type="ChEBI" id="CHEBI:29973"/>
        <dbReference type="ChEBI" id="CHEBI:82795"/>
        <dbReference type="EC" id="3.1.1.61"/>
    </reaction>
</comment>
<dbReference type="Gene3D" id="3.40.50.2300">
    <property type="match status" value="1"/>
</dbReference>
<comment type="PTM">
    <text evidence="5">Phosphorylated by CheA. Phosphorylation of the N-terminal regulatory domain activates the methylesterase activity.</text>
</comment>
<feature type="domain" description="Response regulatory" evidence="8">
    <location>
        <begin position="8"/>
        <end position="123"/>
    </location>
</feature>
<accession>A0ABR5VNX8</accession>
<evidence type="ECO:0000256" key="3">
    <source>
        <dbReference type="ARBA" id="ARBA00022801"/>
    </source>
</evidence>
<comment type="similarity">
    <text evidence="5">Belongs to the CheB family.</text>
</comment>
<dbReference type="EC" id="3.1.1.61" evidence="5"/>
<dbReference type="PANTHER" id="PTHR42872">
    <property type="entry name" value="PROTEIN-GLUTAMATE METHYLESTERASE/PROTEIN-GLUTAMINE GLUTAMINASE"/>
    <property type="match status" value="1"/>
</dbReference>
<dbReference type="EC" id="3.5.1.44" evidence="5"/>
<protein>
    <recommendedName>
        <fullName evidence="5">Protein-glutamate methylesterase/protein-glutamine glutaminase</fullName>
        <ecNumber evidence="5">3.1.1.61</ecNumber>
        <ecNumber evidence="5">3.5.1.44</ecNumber>
    </recommendedName>
</protein>
<evidence type="ECO:0000256" key="1">
    <source>
        <dbReference type="ARBA" id="ARBA00022490"/>
    </source>
</evidence>
<dbReference type="InterPro" id="IPR035909">
    <property type="entry name" value="CheB_C"/>
</dbReference>
<dbReference type="PANTHER" id="PTHR42872:SF6">
    <property type="entry name" value="PROTEIN-GLUTAMATE METHYLESTERASE_PROTEIN-GLUTAMINE GLUTAMINASE"/>
    <property type="match status" value="1"/>
</dbReference>
<dbReference type="SUPFAM" id="SSF52172">
    <property type="entry name" value="CheY-like"/>
    <property type="match status" value="1"/>
</dbReference>
<comment type="function">
    <text evidence="5">Involved in chemotaxis. Part of a chemotaxis signal transduction system that modulates chemotaxis in response to various stimuli. Catalyzes the demethylation of specific methylglutamate residues introduced into the chemoreceptors (methyl-accepting chemotaxis proteins or MCP) by CheR. Also mediates the irreversible deamidation of specific glutamine residues to glutamic acid.</text>
</comment>
<dbReference type="Gene3D" id="3.40.50.180">
    <property type="entry name" value="Methylesterase CheB, C-terminal domain"/>
    <property type="match status" value="1"/>
</dbReference>
<evidence type="ECO:0000256" key="7">
    <source>
        <dbReference type="PROSITE-ProRule" id="PRU00169"/>
    </source>
</evidence>
<feature type="modified residue" description="4-aspartylphosphate" evidence="5 7">
    <location>
        <position position="59"/>
    </location>
</feature>
<keyword evidence="3 5" id="KW-0378">Hydrolase</keyword>
<feature type="active site" evidence="5 6">
    <location>
        <position position="282"/>
    </location>
</feature>
<dbReference type="RefSeq" id="WP_062272258.1">
    <property type="nucleotide sequence ID" value="NZ_LSYU01000027.1"/>
</dbReference>
<evidence type="ECO:0000256" key="5">
    <source>
        <dbReference type="HAMAP-Rule" id="MF_00099"/>
    </source>
</evidence>
<dbReference type="CDD" id="cd17541">
    <property type="entry name" value="REC_CheB-like"/>
    <property type="match status" value="1"/>
</dbReference>
<keyword evidence="2 5" id="KW-0145">Chemotaxis</keyword>
<dbReference type="PROSITE" id="PS50122">
    <property type="entry name" value="CHEB"/>
    <property type="match status" value="1"/>
</dbReference>
<reference evidence="10 11" key="1">
    <citation type="submission" date="2016-02" db="EMBL/GenBank/DDBJ databases">
        <title>Genome sequence of Marichromatium gracile YL-28, a purple sulfur bacterium.</title>
        <authorList>
            <person name="Zhao C."/>
            <person name="Hong X."/>
            <person name="Chen S."/>
            <person name="Yang S."/>
        </authorList>
    </citation>
    <scope>NUCLEOTIDE SEQUENCE [LARGE SCALE GENOMIC DNA]</scope>
    <source>
        <strain evidence="10 11">YL28</strain>
    </source>
</reference>
<dbReference type="SMART" id="SM00448">
    <property type="entry name" value="REC"/>
    <property type="match status" value="1"/>
</dbReference>
<dbReference type="PIRSF" id="PIRSF000876">
    <property type="entry name" value="RR_chemtxs_CheB"/>
    <property type="match status" value="1"/>
</dbReference>
<name>A0ABR5VNX8_MARGR</name>
<dbReference type="HAMAP" id="MF_00099">
    <property type="entry name" value="CheB_chemtxs"/>
    <property type="match status" value="1"/>
</dbReference>
<dbReference type="EMBL" id="LSYU01000027">
    <property type="protein sequence ID" value="KXX65958.1"/>
    <property type="molecule type" value="Genomic_DNA"/>
</dbReference>
<dbReference type="NCBIfam" id="NF001965">
    <property type="entry name" value="PRK00742.1"/>
    <property type="match status" value="1"/>
</dbReference>
<keyword evidence="5 7" id="KW-0597">Phosphoprotein</keyword>
<comment type="caution">
    <text evidence="10">The sequence shown here is derived from an EMBL/GenBank/DDBJ whole genome shotgun (WGS) entry which is preliminary data.</text>
</comment>
<comment type="catalytic activity">
    <reaction evidence="5">
        <text>L-glutaminyl-[protein] + H2O = L-glutamyl-[protein] + NH4(+)</text>
        <dbReference type="Rhea" id="RHEA:16441"/>
        <dbReference type="Rhea" id="RHEA-COMP:10207"/>
        <dbReference type="Rhea" id="RHEA-COMP:10208"/>
        <dbReference type="ChEBI" id="CHEBI:15377"/>
        <dbReference type="ChEBI" id="CHEBI:28938"/>
        <dbReference type="ChEBI" id="CHEBI:29973"/>
        <dbReference type="ChEBI" id="CHEBI:30011"/>
        <dbReference type="EC" id="3.5.1.44"/>
    </reaction>
</comment>
<evidence type="ECO:0000256" key="4">
    <source>
        <dbReference type="ARBA" id="ARBA00048267"/>
    </source>
</evidence>
<keyword evidence="1 5" id="KW-0963">Cytoplasm</keyword>
<sequence length="345" mass="35579">MSAGRPIRVLVVDDSPLARALIRAQIEAAAGLEVCAETGNGREALRLTQELAPDIITMDLQMPGMGGLEAIAEIMSTRATPILVVSDVADARNAMAAVAHGALDALPKEALGEDSRLAQRLRTLAGVPVIRHIRRPQAPAALAPAAPEPRRHRAQVVAIAASTGGPHALAQILAALPADFPAPLLIAQHIADGFAQAMAAWLDGLCPLPVAVAESGEALRPGRVHIADPGQHLGVDHEQRIQLSPRAAGDIYRPSCDHLLESVAAHYGARAVGVILTGMGRDGARGLLAMRRAGAPTIAQDEASSVIFGMNREAIVAGAAAEVLALAEIPPRLCALTGAVAPAPS</sequence>
<evidence type="ECO:0000313" key="10">
    <source>
        <dbReference type="EMBL" id="KXX65958.1"/>
    </source>
</evidence>
<dbReference type="Proteomes" id="UP000075766">
    <property type="component" value="Unassembled WGS sequence"/>
</dbReference>
<gene>
    <name evidence="5" type="primary">cheB</name>
    <name evidence="10" type="ORF">AY586_07755</name>
</gene>
<dbReference type="SUPFAM" id="SSF52738">
    <property type="entry name" value="Methylesterase CheB, C-terminal domain"/>
    <property type="match status" value="1"/>
</dbReference>
<evidence type="ECO:0000313" key="11">
    <source>
        <dbReference type="Proteomes" id="UP000075766"/>
    </source>
</evidence>
<proteinExistence type="inferred from homology"/>
<feature type="domain" description="CheB-type methylesterase" evidence="9">
    <location>
        <begin position="147"/>
        <end position="340"/>
    </location>
</feature>
<dbReference type="Pfam" id="PF01339">
    <property type="entry name" value="CheB_methylest"/>
    <property type="match status" value="1"/>
</dbReference>
<organism evidence="10 11">
    <name type="scientific">Marichromatium gracile</name>
    <name type="common">Chromatium gracile</name>
    <dbReference type="NCBI Taxonomy" id="1048"/>
    <lineage>
        <taxon>Bacteria</taxon>
        <taxon>Pseudomonadati</taxon>
        <taxon>Pseudomonadota</taxon>
        <taxon>Gammaproteobacteria</taxon>
        <taxon>Chromatiales</taxon>
        <taxon>Chromatiaceae</taxon>
        <taxon>Marichromatium</taxon>
    </lineage>
</organism>
<dbReference type="InterPro" id="IPR000673">
    <property type="entry name" value="Sig_transdc_resp-reg_Me-estase"/>
</dbReference>
<dbReference type="Pfam" id="PF00072">
    <property type="entry name" value="Response_reg"/>
    <property type="match status" value="1"/>
</dbReference>
<dbReference type="InterPro" id="IPR008248">
    <property type="entry name" value="CheB-like"/>
</dbReference>
<keyword evidence="11" id="KW-1185">Reference proteome</keyword>
<dbReference type="CDD" id="cd16432">
    <property type="entry name" value="CheB_Rec"/>
    <property type="match status" value="1"/>
</dbReference>
<feature type="active site" evidence="5 6">
    <location>
        <position position="162"/>
    </location>
</feature>
<evidence type="ECO:0000256" key="6">
    <source>
        <dbReference type="PROSITE-ProRule" id="PRU00050"/>
    </source>
</evidence>